<organism evidence="2 3">
    <name type="scientific">Emydomyces testavorans</name>
    <dbReference type="NCBI Taxonomy" id="2070801"/>
    <lineage>
        <taxon>Eukaryota</taxon>
        <taxon>Fungi</taxon>
        <taxon>Dikarya</taxon>
        <taxon>Ascomycota</taxon>
        <taxon>Pezizomycotina</taxon>
        <taxon>Eurotiomycetes</taxon>
        <taxon>Eurotiomycetidae</taxon>
        <taxon>Onygenales</taxon>
        <taxon>Nannizziopsiaceae</taxon>
        <taxon>Emydomyces</taxon>
    </lineage>
</organism>
<dbReference type="Proteomes" id="UP001219355">
    <property type="component" value="Chromosome 3"/>
</dbReference>
<evidence type="ECO:0000256" key="1">
    <source>
        <dbReference type="SAM" id="MobiDB-lite"/>
    </source>
</evidence>
<dbReference type="EMBL" id="CP120629">
    <property type="protein sequence ID" value="WEW59708.1"/>
    <property type="molecule type" value="Genomic_DNA"/>
</dbReference>
<dbReference type="AlphaFoldDB" id="A0AAF0DK67"/>
<keyword evidence="3" id="KW-1185">Reference proteome</keyword>
<reference evidence="2" key="1">
    <citation type="submission" date="2023-03" db="EMBL/GenBank/DDBJ databases">
        <title>Emydomyces testavorans Genome Sequence.</title>
        <authorList>
            <person name="Hoyer L."/>
        </authorList>
    </citation>
    <scope>NUCLEOTIDE SEQUENCE</scope>
    <source>
        <strain evidence="2">16-2883</strain>
    </source>
</reference>
<proteinExistence type="predicted"/>
<protein>
    <submittedName>
        <fullName evidence="2">Uncharacterized protein</fullName>
    </submittedName>
</protein>
<evidence type="ECO:0000313" key="3">
    <source>
        <dbReference type="Proteomes" id="UP001219355"/>
    </source>
</evidence>
<name>A0AAF0DK67_9EURO</name>
<feature type="region of interest" description="Disordered" evidence="1">
    <location>
        <begin position="83"/>
        <end position="105"/>
    </location>
</feature>
<evidence type="ECO:0000313" key="2">
    <source>
        <dbReference type="EMBL" id="WEW59708.1"/>
    </source>
</evidence>
<gene>
    <name evidence="2" type="ORF">PRK78_005188</name>
</gene>
<sequence>MSQSGSNNVDERVRELRDSYGSLLDYYFDRPASKESITIGLKVGEVPSAHQAESLKNFIKEAIGVHEIREKLSPWEREQIEQAAASSRLRRQKNKNAKGDGESHS</sequence>
<accession>A0AAF0DK67</accession>